<dbReference type="PANTHER" id="PTHR43874">
    <property type="entry name" value="TWO-COMPONENT RESPONSE REGULATOR"/>
    <property type="match status" value="1"/>
</dbReference>
<dbReference type="GO" id="GO:0000160">
    <property type="term" value="P:phosphorelay signal transduction system"/>
    <property type="evidence" value="ECO:0007669"/>
    <property type="project" value="UniProtKB-KW"/>
</dbReference>
<evidence type="ECO:0000259" key="6">
    <source>
        <dbReference type="PROSITE" id="PS50110"/>
    </source>
</evidence>
<sequence length="167" mass="19241">MAGTSSSAIHIAEFPPNLNVLVIDTDPDPGALEVIEKSCKENSHQEIDIRLIIMELHMPMMDGYEFLQFLNKEEIDIPFVMMSEDSTWFSMSKAFHLGAIHYFLKPFNNDKRLDLWAPLLKHYYDRRNLKDDETSDGSEFASDRESDGEAEADDTLHKKDDTLLKKE</sequence>
<dbReference type="Gene3D" id="3.40.50.2300">
    <property type="match status" value="1"/>
</dbReference>
<reference evidence="8" key="1">
    <citation type="journal article" date="2015" name="Proc. Natl. Acad. Sci. U.S.A.">
        <title>Genome sequencing of adzuki bean (Vigna angularis) provides insight into high starch and low fat accumulation and domestication.</title>
        <authorList>
            <person name="Yang K."/>
            <person name="Tian Z."/>
            <person name="Chen C."/>
            <person name="Luo L."/>
            <person name="Zhao B."/>
            <person name="Wang Z."/>
            <person name="Yu L."/>
            <person name="Li Y."/>
            <person name="Sun Y."/>
            <person name="Li W."/>
            <person name="Chen Y."/>
            <person name="Li Y."/>
            <person name="Zhang Y."/>
            <person name="Ai D."/>
            <person name="Zhao J."/>
            <person name="Shang C."/>
            <person name="Ma Y."/>
            <person name="Wu B."/>
            <person name="Wang M."/>
            <person name="Gao L."/>
            <person name="Sun D."/>
            <person name="Zhang P."/>
            <person name="Guo F."/>
            <person name="Wang W."/>
            <person name="Li Y."/>
            <person name="Wang J."/>
            <person name="Varshney R.K."/>
            <person name="Wang J."/>
            <person name="Ling H.Q."/>
            <person name="Wan P."/>
        </authorList>
    </citation>
    <scope>NUCLEOTIDE SEQUENCE</scope>
    <source>
        <strain evidence="8">cv. Jingnong 6</strain>
    </source>
</reference>
<comment type="caution">
    <text evidence="4">Lacks conserved residue(s) required for the propagation of feature annotation.</text>
</comment>
<evidence type="ECO:0000256" key="1">
    <source>
        <dbReference type="ARBA" id="ARBA00023012"/>
    </source>
</evidence>
<feature type="domain" description="Response regulatory" evidence="6">
    <location>
        <begin position="1"/>
        <end position="120"/>
    </location>
</feature>
<keyword evidence="3" id="KW-0804">Transcription</keyword>
<feature type="region of interest" description="Disordered" evidence="5">
    <location>
        <begin position="129"/>
        <end position="167"/>
    </location>
</feature>
<evidence type="ECO:0000256" key="4">
    <source>
        <dbReference type="PROSITE-ProRule" id="PRU00169"/>
    </source>
</evidence>
<dbReference type="PANTHER" id="PTHR43874:SF7">
    <property type="entry name" value="TWO-COMPONENT RESPONSE REGULATOR ARR10"/>
    <property type="match status" value="1"/>
</dbReference>
<keyword evidence="1" id="KW-0902">Two-component regulatory system</keyword>
<dbReference type="InterPro" id="IPR001789">
    <property type="entry name" value="Sig_transdc_resp-reg_receiver"/>
</dbReference>
<dbReference type="InterPro" id="IPR011006">
    <property type="entry name" value="CheY-like_superfamily"/>
</dbReference>
<dbReference type="SUPFAM" id="SSF52172">
    <property type="entry name" value="CheY-like"/>
    <property type="match status" value="1"/>
</dbReference>
<dbReference type="Pfam" id="PF00072">
    <property type="entry name" value="Response_reg"/>
    <property type="match status" value="1"/>
</dbReference>
<protein>
    <recommendedName>
        <fullName evidence="6">Response regulatory domain-containing protein</fullName>
    </recommendedName>
</protein>
<name>A0A0L9TE94_PHAAN</name>
<proteinExistence type="predicted"/>
<keyword evidence="2" id="KW-0805">Transcription regulation</keyword>
<dbReference type="Proteomes" id="UP000053144">
    <property type="component" value="Unassembled WGS sequence"/>
</dbReference>
<gene>
    <name evidence="7" type="ORF">LR48_Vigan564s001600</name>
</gene>
<dbReference type="PROSITE" id="PS50110">
    <property type="entry name" value="RESPONSE_REGULATORY"/>
    <property type="match status" value="1"/>
</dbReference>
<dbReference type="InterPro" id="IPR045279">
    <property type="entry name" value="ARR-like"/>
</dbReference>
<dbReference type="Gramene" id="KOM28706">
    <property type="protein sequence ID" value="KOM28706"/>
    <property type="gene ID" value="LR48_Vigan564s001600"/>
</dbReference>
<feature type="compositionally biased region" description="Basic and acidic residues" evidence="5">
    <location>
        <begin position="154"/>
        <end position="167"/>
    </location>
</feature>
<evidence type="ECO:0000256" key="2">
    <source>
        <dbReference type="ARBA" id="ARBA00023015"/>
    </source>
</evidence>
<dbReference type="GO" id="GO:0009736">
    <property type="term" value="P:cytokinin-activated signaling pathway"/>
    <property type="evidence" value="ECO:0007669"/>
    <property type="project" value="InterPro"/>
</dbReference>
<evidence type="ECO:0000256" key="3">
    <source>
        <dbReference type="ARBA" id="ARBA00023163"/>
    </source>
</evidence>
<organism evidence="7 8">
    <name type="scientific">Phaseolus angularis</name>
    <name type="common">Azuki bean</name>
    <name type="synonym">Vigna angularis</name>
    <dbReference type="NCBI Taxonomy" id="3914"/>
    <lineage>
        <taxon>Eukaryota</taxon>
        <taxon>Viridiplantae</taxon>
        <taxon>Streptophyta</taxon>
        <taxon>Embryophyta</taxon>
        <taxon>Tracheophyta</taxon>
        <taxon>Spermatophyta</taxon>
        <taxon>Magnoliopsida</taxon>
        <taxon>eudicotyledons</taxon>
        <taxon>Gunneridae</taxon>
        <taxon>Pentapetalae</taxon>
        <taxon>rosids</taxon>
        <taxon>fabids</taxon>
        <taxon>Fabales</taxon>
        <taxon>Fabaceae</taxon>
        <taxon>Papilionoideae</taxon>
        <taxon>50 kb inversion clade</taxon>
        <taxon>NPAAA clade</taxon>
        <taxon>indigoferoid/millettioid clade</taxon>
        <taxon>Phaseoleae</taxon>
        <taxon>Vigna</taxon>
    </lineage>
</organism>
<evidence type="ECO:0000313" key="8">
    <source>
        <dbReference type="Proteomes" id="UP000053144"/>
    </source>
</evidence>
<evidence type="ECO:0000256" key="5">
    <source>
        <dbReference type="SAM" id="MobiDB-lite"/>
    </source>
</evidence>
<dbReference type="EMBL" id="KQ258444">
    <property type="protein sequence ID" value="KOM28706.1"/>
    <property type="molecule type" value="Genomic_DNA"/>
</dbReference>
<evidence type="ECO:0000313" key="7">
    <source>
        <dbReference type="EMBL" id="KOM28706.1"/>
    </source>
</evidence>
<dbReference type="AlphaFoldDB" id="A0A0L9TE94"/>
<accession>A0A0L9TE94</accession>